<reference evidence="2 3" key="1">
    <citation type="submission" date="2014-09" db="EMBL/GenBank/DDBJ databases">
        <title>Vibrio maritimus JCM 19235. (C45) whole genome shotgun sequence.</title>
        <authorList>
            <person name="Sawabe T."/>
            <person name="Meirelles P."/>
            <person name="Nakanishi M."/>
            <person name="Sayaka M."/>
            <person name="Hattori M."/>
            <person name="Ohkuma M."/>
        </authorList>
    </citation>
    <scope>NUCLEOTIDE SEQUENCE [LARGE SCALE GENOMIC DNA]</scope>
    <source>
        <strain evidence="3">JCM19235</strain>
    </source>
</reference>
<dbReference type="Proteomes" id="UP000029228">
    <property type="component" value="Unassembled WGS sequence"/>
</dbReference>
<dbReference type="AlphaFoldDB" id="A0A090RNQ8"/>
<sequence length="74" mass="8372">MSPTLLFKIALVLLLLFIIFNLALALIRMVRDDPDSDKPMSYYLGRRVLFSAIVIILLIIALQSGLLTPNPRPY</sequence>
<accession>A0A090RNQ8</accession>
<keyword evidence="3" id="KW-1185">Reference proteome</keyword>
<proteinExistence type="predicted"/>
<feature type="transmembrane region" description="Helical" evidence="1">
    <location>
        <begin position="6"/>
        <end position="27"/>
    </location>
</feature>
<organism evidence="2 3">
    <name type="scientific">Vibrio maritimus</name>
    <dbReference type="NCBI Taxonomy" id="990268"/>
    <lineage>
        <taxon>Bacteria</taxon>
        <taxon>Pseudomonadati</taxon>
        <taxon>Pseudomonadota</taxon>
        <taxon>Gammaproteobacteria</taxon>
        <taxon>Vibrionales</taxon>
        <taxon>Vibrionaceae</taxon>
        <taxon>Vibrio</taxon>
    </lineage>
</organism>
<keyword evidence="1" id="KW-0472">Membrane</keyword>
<reference evidence="2 3" key="2">
    <citation type="submission" date="2014-09" db="EMBL/GenBank/DDBJ databases">
        <authorList>
            <consortium name="NBRP consortium"/>
            <person name="Sawabe T."/>
            <person name="Meirelles P."/>
            <person name="Nakanishi M."/>
            <person name="Sayaka M."/>
            <person name="Hattori M."/>
            <person name="Ohkuma M."/>
        </authorList>
    </citation>
    <scope>NUCLEOTIDE SEQUENCE [LARGE SCALE GENOMIC DNA]</scope>
    <source>
        <strain evidence="3">JCM19235</strain>
    </source>
</reference>
<name>A0A090RNQ8_9VIBR</name>
<evidence type="ECO:0000256" key="1">
    <source>
        <dbReference type="SAM" id="Phobius"/>
    </source>
</evidence>
<evidence type="ECO:0000313" key="2">
    <source>
        <dbReference type="EMBL" id="GAL16901.1"/>
    </source>
</evidence>
<evidence type="ECO:0008006" key="4">
    <source>
        <dbReference type="Google" id="ProtNLM"/>
    </source>
</evidence>
<dbReference type="InterPro" id="IPR021313">
    <property type="entry name" value="DUF2909"/>
</dbReference>
<dbReference type="STRING" id="990268.JCM19235_5450"/>
<dbReference type="EMBL" id="BBMR01000001">
    <property type="protein sequence ID" value="GAL16901.1"/>
    <property type="molecule type" value="Genomic_DNA"/>
</dbReference>
<gene>
    <name evidence="2" type="ORF">JCM19235_5450</name>
</gene>
<keyword evidence="1" id="KW-0812">Transmembrane</keyword>
<evidence type="ECO:0000313" key="3">
    <source>
        <dbReference type="Proteomes" id="UP000029228"/>
    </source>
</evidence>
<dbReference type="Pfam" id="PF11137">
    <property type="entry name" value="DUF2909"/>
    <property type="match status" value="1"/>
</dbReference>
<keyword evidence="1" id="KW-1133">Transmembrane helix</keyword>
<protein>
    <recommendedName>
        <fullName evidence="4">DUF2909 domain-containing protein</fullName>
    </recommendedName>
</protein>
<feature type="transmembrane region" description="Helical" evidence="1">
    <location>
        <begin position="48"/>
        <end position="67"/>
    </location>
</feature>
<dbReference type="RefSeq" id="WP_042469869.1">
    <property type="nucleotide sequence ID" value="NZ_CP090439.1"/>
</dbReference>
<comment type="caution">
    <text evidence="2">The sequence shown here is derived from an EMBL/GenBank/DDBJ whole genome shotgun (WGS) entry which is preliminary data.</text>
</comment>